<accession>A0A2L2T090</accession>
<dbReference type="AlphaFoldDB" id="A0A2L2T090"/>
<reference evidence="2" key="1">
    <citation type="submission" date="2014-10" db="EMBL/GenBank/DDBJ databases">
        <authorList>
            <person name="King R."/>
        </authorList>
    </citation>
    <scope>NUCLEOTIDE SEQUENCE [LARGE SCALE GENOMIC DNA]</scope>
    <source>
        <strain evidence="2">A3/5</strain>
    </source>
</reference>
<sequence length="174" mass="19700">MPETFCKSSLIWLSISWVFSRDDVISPMSRIILKEISGIEEICPGALPLGETVKKIDAKRQKLIRTLIDGLDDLRKSLLCEPICLRDDCYCPITMLGSLIGKQHRLGILDTPPVAPYNGHSISSFIAEIVKPMLTQNQMRHMTTSSGICSCTIKWRLEDLFEKIETDISNYRLE</sequence>
<protein>
    <submittedName>
        <fullName evidence="1">Uncharacterized protein</fullName>
    </submittedName>
</protein>
<keyword evidence="2" id="KW-1185">Reference proteome</keyword>
<evidence type="ECO:0000313" key="1">
    <source>
        <dbReference type="EMBL" id="CEI63882.1"/>
    </source>
</evidence>
<dbReference type="Proteomes" id="UP000245910">
    <property type="component" value="Chromosome I"/>
</dbReference>
<organism evidence="1 2">
    <name type="scientific">Fusarium venenatum</name>
    <dbReference type="NCBI Taxonomy" id="56646"/>
    <lineage>
        <taxon>Eukaryota</taxon>
        <taxon>Fungi</taxon>
        <taxon>Dikarya</taxon>
        <taxon>Ascomycota</taxon>
        <taxon>Pezizomycotina</taxon>
        <taxon>Sordariomycetes</taxon>
        <taxon>Hypocreomycetidae</taxon>
        <taxon>Hypocreales</taxon>
        <taxon>Nectriaceae</taxon>
        <taxon>Fusarium</taxon>
    </lineage>
</organism>
<dbReference type="OrthoDB" id="10554378at2759"/>
<evidence type="ECO:0000313" key="2">
    <source>
        <dbReference type="Proteomes" id="UP000245910"/>
    </source>
</evidence>
<name>A0A2L2T090_9HYPO</name>
<proteinExistence type="predicted"/>
<dbReference type="EMBL" id="LN649229">
    <property type="protein sequence ID" value="CEI63882.1"/>
    <property type="molecule type" value="Genomic_DNA"/>
</dbReference>